<keyword evidence="3" id="KW-1185">Reference proteome</keyword>
<reference evidence="2 3" key="1">
    <citation type="submission" date="2023-10" db="EMBL/GenBank/DDBJ databases">
        <title>Two novel species belonging to the OM43/NOR5 clade.</title>
        <authorList>
            <person name="Park M."/>
        </authorList>
    </citation>
    <scope>NUCLEOTIDE SEQUENCE [LARGE SCALE GENOMIC DNA]</scope>
    <source>
        <strain evidence="2 3">IMCC45268</strain>
    </source>
</reference>
<evidence type="ECO:0000313" key="3">
    <source>
        <dbReference type="Proteomes" id="UP001626549"/>
    </source>
</evidence>
<dbReference type="RefSeq" id="WP_407328511.1">
    <property type="nucleotide sequence ID" value="NZ_CP136865.1"/>
</dbReference>
<feature type="chain" id="PRO_5047549833" evidence="1">
    <location>
        <begin position="31"/>
        <end position="346"/>
    </location>
</feature>
<proteinExistence type="predicted"/>
<evidence type="ECO:0000313" key="2">
    <source>
        <dbReference type="EMBL" id="WOJ97605.1"/>
    </source>
</evidence>
<keyword evidence="1" id="KW-0732">Signal</keyword>
<dbReference type="Pfam" id="PF04338">
    <property type="entry name" value="DUF481"/>
    <property type="match status" value="1"/>
</dbReference>
<accession>A0ABZ0IH09</accession>
<organism evidence="2 3">
    <name type="scientific">Congregibacter brevis</name>
    <dbReference type="NCBI Taxonomy" id="3081201"/>
    <lineage>
        <taxon>Bacteria</taxon>
        <taxon>Pseudomonadati</taxon>
        <taxon>Pseudomonadota</taxon>
        <taxon>Gammaproteobacteria</taxon>
        <taxon>Cellvibrionales</taxon>
        <taxon>Halieaceae</taxon>
        <taxon>Congregibacter</taxon>
    </lineage>
</organism>
<name>A0ABZ0IH09_9GAMM</name>
<feature type="signal peptide" evidence="1">
    <location>
        <begin position="1"/>
        <end position="30"/>
    </location>
</feature>
<dbReference type="Proteomes" id="UP001626549">
    <property type="component" value="Chromosome"/>
</dbReference>
<dbReference type="EMBL" id="CP136865">
    <property type="protein sequence ID" value="WOJ97605.1"/>
    <property type="molecule type" value="Genomic_DNA"/>
</dbReference>
<gene>
    <name evidence="2" type="ORF">R0137_03300</name>
</gene>
<evidence type="ECO:0000256" key="1">
    <source>
        <dbReference type="SAM" id="SignalP"/>
    </source>
</evidence>
<sequence length="346" mass="38439">MYILTRLFSRFLAASSTLLCALSLSVTANAVDRIELRDGSVVMGTVKDADAGTVTIDTAFAGTLSIDQSAIVGMTVESGLVLQMDDGSVLETPRLEVADEQLALSEQTNRSYALEQLTRINPEPWELGDGYNFGGLASFGFESQRGNTDTDELNYRFETRWESLVDRFRVEAYGEVNEANGIKNAENWTARGRYDRNQTGNWYWGGGVSAEQDLFADLDLRTSIGPYLGRRFFTEPVFELEAETGLAYISEDFISADDREYLGSTWDIHIGSNYLGGDSRLYIDHKGIWNLDEVSNIVLNTTLGLSFPLLLGIEAAAEFVYDVNTGAVDGTEEVDQTYRLRIGYTW</sequence>
<protein>
    <submittedName>
        <fullName evidence="2">DUF481 domain-containing protein</fullName>
    </submittedName>
</protein>
<dbReference type="InterPro" id="IPR007433">
    <property type="entry name" value="DUF481"/>
</dbReference>